<keyword evidence="3" id="KW-0131">Cell cycle</keyword>
<proteinExistence type="predicted"/>
<dbReference type="EMBL" id="CP108084">
    <property type="protein sequence ID" value="WUP52323.1"/>
    <property type="molecule type" value="Genomic_DNA"/>
</dbReference>
<feature type="transmembrane region" description="Helical" evidence="2">
    <location>
        <begin position="177"/>
        <end position="196"/>
    </location>
</feature>
<protein>
    <submittedName>
        <fullName evidence="3">Cell division protein FtsK</fullName>
    </submittedName>
</protein>
<dbReference type="InterPro" id="IPR027417">
    <property type="entry name" value="P-loop_NTPase"/>
</dbReference>
<keyword evidence="4" id="KW-1185">Reference proteome</keyword>
<keyword evidence="3" id="KW-0132">Cell division</keyword>
<accession>A0ABZ1SEX2</accession>
<dbReference type="SUPFAM" id="SSF52540">
    <property type="entry name" value="P-loop containing nucleoside triphosphate hydrolases"/>
    <property type="match status" value="1"/>
</dbReference>
<evidence type="ECO:0000256" key="2">
    <source>
        <dbReference type="SAM" id="Phobius"/>
    </source>
</evidence>
<organism evidence="3 4">
    <name type="scientific">Micromonospora globbae</name>
    <dbReference type="NCBI Taxonomy" id="1894969"/>
    <lineage>
        <taxon>Bacteria</taxon>
        <taxon>Bacillati</taxon>
        <taxon>Actinomycetota</taxon>
        <taxon>Actinomycetes</taxon>
        <taxon>Micromonosporales</taxon>
        <taxon>Micromonosporaceae</taxon>
        <taxon>Micromonospora</taxon>
    </lineage>
</organism>
<dbReference type="Gene3D" id="3.40.50.300">
    <property type="entry name" value="P-loop containing nucleotide triphosphate hydrolases"/>
    <property type="match status" value="1"/>
</dbReference>
<keyword evidence="2" id="KW-0472">Membrane</keyword>
<evidence type="ECO:0000313" key="4">
    <source>
        <dbReference type="Proteomes" id="UP001432190"/>
    </source>
</evidence>
<feature type="compositionally biased region" description="Basic and acidic residues" evidence="1">
    <location>
        <begin position="1"/>
        <end position="11"/>
    </location>
</feature>
<keyword evidence="2" id="KW-1133">Transmembrane helix</keyword>
<dbReference type="GO" id="GO:0051301">
    <property type="term" value="P:cell division"/>
    <property type="evidence" value="ECO:0007669"/>
    <property type="project" value="UniProtKB-KW"/>
</dbReference>
<evidence type="ECO:0000256" key="1">
    <source>
        <dbReference type="SAM" id="MobiDB-lite"/>
    </source>
</evidence>
<keyword evidence="2" id="KW-0812">Transmembrane</keyword>
<gene>
    <name evidence="3" type="ORF">OG994_12730</name>
</gene>
<reference evidence="3" key="1">
    <citation type="submission" date="2022-10" db="EMBL/GenBank/DDBJ databases">
        <title>The complete genomes of actinobacterial strains from the NBC collection.</title>
        <authorList>
            <person name="Joergensen T.S."/>
            <person name="Alvarez Arevalo M."/>
            <person name="Sterndorff E.B."/>
            <person name="Faurdal D."/>
            <person name="Vuksanovic O."/>
            <person name="Mourched A.-S."/>
            <person name="Charusanti P."/>
            <person name="Shaw S."/>
            <person name="Blin K."/>
            <person name="Weber T."/>
        </authorList>
    </citation>
    <scope>NUCLEOTIDE SEQUENCE</scope>
    <source>
        <strain evidence="3">NBC_00256</strain>
    </source>
</reference>
<sequence>MASPHEDDRFDWQAAEADLNDTTGAEVVDLDAARSRRAAAGDPDDDTTEAGPVLVDSIAAQRRPRFTLAGFRDAQRRPILPGWLRSRSEFTGNLTWAIGLTGHSALYHGLRLPKYAGKLAWRAPRGVGRVVGGYVRWLFDLEGEPVRQAVVRAAIDRPEEAKVYQTLSRQRDRRVRWRGLTAVPTVGVLLAALGLLAVAPTVAQVAALTAVLVVFGFIGAPADRPLLDTAVVRAPVTPLTSDEVVRALAALNIPGINQALRRGDTGKRWFPAPITRENGTGWRADVELPRGVTASAVVEKREELAAALTRPLGCVWPEANAEIHPGRLVLFVADKDMSRSKQGAWPLLKSGAVDLFKPFPFGTDPRGRAVTLTLMFASMIIGSIPRMGKTFSLRLAMLGAALDPRAWVLAFDLKGTGDLSPLEPICHRYRAGDEDEDIAYGLAAMREVRAELRRRTKVIRELPRDLCPENKVTPDLASTKRLGLQPIVIGVDECQVWFEHPKYGDEFEEICTDLIKRGPAAGITLILATQRPDAKSLPTGISANAVLRFCLKVMGHTENDMVLGTSMHKSGIKATMFSRRDRGIGYLAGEGDDPTITRTYYIDGPTAEAVIRRAGTLREKAGTLTGHAAGQAVDTTAVRRDTLLDDIAAVMSDSESKLWSEVVCDRLAGLRPEVYTGLTREQLTAALKPYGVTTGQVWGTDPATGKGANRRGIDRAHILTAITKRDRDHGGRAAG</sequence>
<evidence type="ECO:0000313" key="3">
    <source>
        <dbReference type="EMBL" id="WUP52323.1"/>
    </source>
</evidence>
<dbReference type="RefSeq" id="WP_328853383.1">
    <property type="nucleotide sequence ID" value="NZ_CP108084.1"/>
</dbReference>
<feature type="region of interest" description="Disordered" evidence="1">
    <location>
        <begin position="1"/>
        <end position="50"/>
    </location>
</feature>
<dbReference type="Proteomes" id="UP001432190">
    <property type="component" value="Chromosome"/>
</dbReference>
<name>A0ABZ1SEX2_9ACTN</name>